<dbReference type="InterPro" id="IPR011006">
    <property type="entry name" value="CheY-like_superfamily"/>
</dbReference>
<dbReference type="GO" id="GO:0005524">
    <property type="term" value="F:ATP binding"/>
    <property type="evidence" value="ECO:0007669"/>
    <property type="project" value="UniProtKB-KW"/>
</dbReference>
<dbReference type="Gene3D" id="3.30.565.10">
    <property type="entry name" value="Histidine kinase-like ATPase, C-terminal domain"/>
    <property type="match status" value="1"/>
</dbReference>
<dbReference type="Pfam" id="PF00072">
    <property type="entry name" value="Response_reg"/>
    <property type="match status" value="1"/>
</dbReference>
<sequence length="364" mass="39792">MPYGAEFRSGLKILFVDDDDAFAFLVRKGLTRRGHEVETAASGDGALERIAQGGIDVISLDHSLIGETGFDVLARLGPRGSRAPVVYVTGDSDARTAVAALRAGADEYVIKDAGPEFFELLIAAIEQVYERWRLKKQREEQERVVREARDRAEALLQEVSHRISNSLSLVVGMVRMQASTLTDPSAVNALQETQSRLMAIAGVHRRLYMHRKIGMVALDDYLKYLTEELQDTLRDQDHPVAINLAADPITVSTDRAIPIGVIVGELATNAYKYAYPPRTAGEVRVLLRQVDSARAELRVEDDGAGYDEAARAKGTGLGSKILKAMALNLRGDITKHDVARGTSIGVTFSFDDIEFRPTGSALIA</sequence>
<evidence type="ECO:0000313" key="8">
    <source>
        <dbReference type="EMBL" id="PPQ29267.1"/>
    </source>
</evidence>
<organism evidence="8 9">
    <name type="scientific">Rhodoblastus sphagnicola</name>
    <dbReference type="NCBI Taxonomy" id="333368"/>
    <lineage>
        <taxon>Bacteria</taxon>
        <taxon>Pseudomonadati</taxon>
        <taxon>Pseudomonadota</taxon>
        <taxon>Alphaproteobacteria</taxon>
        <taxon>Hyphomicrobiales</taxon>
        <taxon>Rhodoblastaceae</taxon>
        <taxon>Rhodoblastus</taxon>
    </lineage>
</organism>
<dbReference type="InterPro" id="IPR001789">
    <property type="entry name" value="Sig_transdc_resp-reg_receiver"/>
</dbReference>
<dbReference type="Pfam" id="PF07568">
    <property type="entry name" value="HisKA_2"/>
    <property type="match status" value="1"/>
</dbReference>
<evidence type="ECO:0000256" key="7">
    <source>
        <dbReference type="ARBA" id="ARBA00022840"/>
    </source>
</evidence>
<gene>
    <name evidence="8" type="ORF">CCR94_15775</name>
</gene>
<dbReference type="Pfam" id="PF02518">
    <property type="entry name" value="HATPase_c"/>
    <property type="match status" value="1"/>
</dbReference>
<dbReference type="InterPro" id="IPR005467">
    <property type="entry name" value="His_kinase_dom"/>
</dbReference>
<dbReference type="InterPro" id="IPR011495">
    <property type="entry name" value="Sig_transdc_His_kin_sub2_dim/P"/>
</dbReference>
<evidence type="ECO:0000256" key="4">
    <source>
        <dbReference type="ARBA" id="ARBA00022679"/>
    </source>
</evidence>
<dbReference type="PANTHER" id="PTHR41523">
    <property type="entry name" value="TWO-COMPONENT SYSTEM SENSOR PROTEIN"/>
    <property type="match status" value="1"/>
</dbReference>
<dbReference type="RefSeq" id="WP_104508812.1">
    <property type="nucleotide sequence ID" value="NZ_JACIGC010000010.1"/>
</dbReference>
<dbReference type="InterPro" id="IPR036890">
    <property type="entry name" value="HATPase_C_sf"/>
</dbReference>
<keyword evidence="5" id="KW-0547">Nucleotide-binding</keyword>
<dbReference type="Gene3D" id="3.40.50.2300">
    <property type="match status" value="1"/>
</dbReference>
<dbReference type="PANTHER" id="PTHR41523:SF8">
    <property type="entry name" value="ETHYLENE RESPONSE SENSOR PROTEIN"/>
    <property type="match status" value="1"/>
</dbReference>
<comment type="catalytic activity">
    <reaction evidence="1">
        <text>ATP + protein L-histidine = ADP + protein N-phospho-L-histidine.</text>
        <dbReference type="EC" id="2.7.13.3"/>
    </reaction>
</comment>
<keyword evidence="9" id="KW-1185">Reference proteome</keyword>
<protein>
    <recommendedName>
        <fullName evidence="2">histidine kinase</fullName>
        <ecNumber evidence="2">2.7.13.3</ecNumber>
    </recommendedName>
</protein>
<evidence type="ECO:0000256" key="1">
    <source>
        <dbReference type="ARBA" id="ARBA00000085"/>
    </source>
</evidence>
<dbReference type="EC" id="2.7.13.3" evidence="2"/>
<dbReference type="SUPFAM" id="SSF55874">
    <property type="entry name" value="ATPase domain of HSP90 chaperone/DNA topoisomerase II/histidine kinase"/>
    <property type="match status" value="1"/>
</dbReference>
<dbReference type="SMART" id="SM00448">
    <property type="entry name" value="REC"/>
    <property type="match status" value="1"/>
</dbReference>
<comment type="caution">
    <text evidence="8">The sequence shown here is derived from an EMBL/GenBank/DDBJ whole genome shotgun (WGS) entry which is preliminary data.</text>
</comment>
<dbReference type="SUPFAM" id="SSF52172">
    <property type="entry name" value="CheY-like"/>
    <property type="match status" value="1"/>
</dbReference>
<dbReference type="Gene3D" id="3.30.450.20">
    <property type="entry name" value="PAS domain"/>
    <property type="match status" value="1"/>
</dbReference>
<dbReference type="EMBL" id="NHSJ01000096">
    <property type="protein sequence ID" value="PPQ29267.1"/>
    <property type="molecule type" value="Genomic_DNA"/>
</dbReference>
<proteinExistence type="predicted"/>
<evidence type="ECO:0000256" key="5">
    <source>
        <dbReference type="ARBA" id="ARBA00022741"/>
    </source>
</evidence>
<keyword evidence="7" id="KW-0067">ATP-binding</keyword>
<dbReference type="PROSITE" id="PS50110">
    <property type="entry name" value="RESPONSE_REGULATORY"/>
    <property type="match status" value="1"/>
</dbReference>
<reference evidence="8 9" key="1">
    <citation type="journal article" date="2018" name="Arch. Microbiol.">
        <title>New insights into the metabolic potential of the phototrophic purple bacterium Rhodopila globiformis DSM 161(T) from its draft genome sequence and evidence for a vanadium-dependent nitrogenase.</title>
        <authorList>
            <person name="Imhoff J.F."/>
            <person name="Rahn T."/>
            <person name="Kunzel S."/>
            <person name="Neulinger S.C."/>
        </authorList>
    </citation>
    <scope>NUCLEOTIDE SEQUENCE [LARGE SCALE GENOMIC DNA]</scope>
    <source>
        <strain evidence="8 9">DSM 16996</strain>
    </source>
</reference>
<dbReference type="GO" id="GO:0004673">
    <property type="term" value="F:protein histidine kinase activity"/>
    <property type="evidence" value="ECO:0007669"/>
    <property type="project" value="UniProtKB-EC"/>
</dbReference>
<evidence type="ECO:0000256" key="2">
    <source>
        <dbReference type="ARBA" id="ARBA00012438"/>
    </source>
</evidence>
<name>A0A2S6N3X6_9HYPH</name>
<evidence type="ECO:0000313" key="9">
    <source>
        <dbReference type="Proteomes" id="UP000239089"/>
    </source>
</evidence>
<dbReference type="SMART" id="SM00387">
    <property type="entry name" value="HATPase_c"/>
    <property type="match status" value="1"/>
</dbReference>
<dbReference type="Proteomes" id="UP000239089">
    <property type="component" value="Unassembled WGS sequence"/>
</dbReference>
<keyword evidence="3" id="KW-0597">Phosphoprotein</keyword>
<accession>A0A2S6N3X6</accession>
<dbReference type="PROSITE" id="PS50109">
    <property type="entry name" value="HIS_KIN"/>
    <property type="match status" value="1"/>
</dbReference>
<evidence type="ECO:0000256" key="6">
    <source>
        <dbReference type="ARBA" id="ARBA00022777"/>
    </source>
</evidence>
<dbReference type="CDD" id="cd00156">
    <property type="entry name" value="REC"/>
    <property type="match status" value="1"/>
</dbReference>
<dbReference type="AlphaFoldDB" id="A0A2S6N3X6"/>
<dbReference type="OrthoDB" id="489241at2"/>
<keyword evidence="6" id="KW-0418">Kinase</keyword>
<dbReference type="GO" id="GO:0000160">
    <property type="term" value="P:phosphorelay signal transduction system"/>
    <property type="evidence" value="ECO:0007669"/>
    <property type="project" value="InterPro"/>
</dbReference>
<keyword evidence="4" id="KW-0808">Transferase</keyword>
<dbReference type="InterPro" id="IPR003594">
    <property type="entry name" value="HATPase_dom"/>
</dbReference>
<evidence type="ECO:0000256" key="3">
    <source>
        <dbReference type="ARBA" id="ARBA00022553"/>
    </source>
</evidence>